<dbReference type="EMBL" id="MPUH01001426">
    <property type="protein sequence ID" value="OMJ67850.1"/>
    <property type="molecule type" value="Genomic_DNA"/>
</dbReference>
<accession>A0A1R2ATX2</accession>
<dbReference type="SUPFAM" id="SSF52949">
    <property type="entry name" value="Macro domain-like"/>
    <property type="match status" value="1"/>
</dbReference>
<feature type="domain" description="Macro" evidence="1">
    <location>
        <begin position="1"/>
        <end position="200"/>
    </location>
</feature>
<sequence>MNSDINQIRALGEYKDSYILVKKGSSLDEYPINYTLRDPNGKFSLFSAIDSKMRIGGLTGEICNIYGENAFLQSLRKKRCNLGDIIPLLPSNQDNPLRHYTLLVLNRSGKDVDDHEKIFLKNTIIKALEDANRQGMQAVVIPGICCKTNSFPLSEAADLHFEAVEEFIENNDNRVLRLFVFCLYQDDEIGAFLSTASYKFKKYTLHWKT</sequence>
<keyword evidence="3" id="KW-1185">Reference proteome</keyword>
<evidence type="ECO:0000313" key="3">
    <source>
        <dbReference type="Proteomes" id="UP000187209"/>
    </source>
</evidence>
<evidence type="ECO:0000313" key="2">
    <source>
        <dbReference type="EMBL" id="OMJ67850.1"/>
    </source>
</evidence>
<dbReference type="Gene3D" id="3.40.220.10">
    <property type="entry name" value="Leucine Aminopeptidase, subunit E, domain 1"/>
    <property type="match status" value="1"/>
</dbReference>
<dbReference type="OrthoDB" id="6085847at2759"/>
<name>A0A1R2ATX2_9CILI</name>
<dbReference type="Proteomes" id="UP000187209">
    <property type="component" value="Unassembled WGS sequence"/>
</dbReference>
<protein>
    <recommendedName>
        <fullName evidence="1">Macro domain-containing protein</fullName>
    </recommendedName>
</protein>
<gene>
    <name evidence="2" type="ORF">SteCoe_34885</name>
</gene>
<proteinExistence type="predicted"/>
<reference evidence="2 3" key="1">
    <citation type="submission" date="2016-11" db="EMBL/GenBank/DDBJ databases">
        <title>The macronuclear genome of Stentor coeruleus: a giant cell with tiny introns.</title>
        <authorList>
            <person name="Slabodnick M."/>
            <person name="Ruby J.G."/>
            <person name="Reiff S.B."/>
            <person name="Swart E.C."/>
            <person name="Gosai S."/>
            <person name="Prabakaran S."/>
            <person name="Witkowska E."/>
            <person name="Larue G.E."/>
            <person name="Fisher S."/>
            <person name="Freeman R.M."/>
            <person name="Gunawardena J."/>
            <person name="Chu W."/>
            <person name="Stover N.A."/>
            <person name="Gregory B.D."/>
            <person name="Nowacki M."/>
            <person name="Derisi J."/>
            <person name="Roy S.W."/>
            <person name="Marshall W.F."/>
            <person name="Sood P."/>
        </authorList>
    </citation>
    <scope>NUCLEOTIDE SEQUENCE [LARGE SCALE GENOMIC DNA]</scope>
    <source>
        <strain evidence="2">WM001</strain>
    </source>
</reference>
<organism evidence="2 3">
    <name type="scientific">Stentor coeruleus</name>
    <dbReference type="NCBI Taxonomy" id="5963"/>
    <lineage>
        <taxon>Eukaryota</taxon>
        <taxon>Sar</taxon>
        <taxon>Alveolata</taxon>
        <taxon>Ciliophora</taxon>
        <taxon>Postciliodesmatophora</taxon>
        <taxon>Heterotrichea</taxon>
        <taxon>Heterotrichida</taxon>
        <taxon>Stentoridae</taxon>
        <taxon>Stentor</taxon>
    </lineage>
</organism>
<comment type="caution">
    <text evidence="2">The sequence shown here is derived from an EMBL/GenBank/DDBJ whole genome shotgun (WGS) entry which is preliminary data.</text>
</comment>
<evidence type="ECO:0000259" key="1">
    <source>
        <dbReference type="PROSITE" id="PS51154"/>
    </source>
</evidence>
<dbReference type="PROSITE" id="PS51154">
    <property type="entry name" value="MACRO"/>
    <property type="match status" value="1"/>
</dbReference>
<dbReference type="AlphaFoldDB" id="A0A1R2ATX2"/>
<dbReference type="InterPro" id="IPR043472">
    <property type="entry name" value="Macro_dom-like"/>
</dbReference>
<dbReference type="InterPro" id="IPR002589">
    <property type="entry name" value="Macro_dom"/>
</dbReference>